<dbReference type="InterPro" id="IPR036264">
    <property type="entry name" value="Bact_exopeptidase_dim_dom"/>
</dbReference>
<dbReference type="Pfam" id="PF01546">
    <property type="entry name" value="Peptidase_M20"/>
    <property type="match status" value="1"/>
</dbReference>
<dbReference type="SUPFAM" id="SSF55031">
    <property type="entry name" value="Bacterial exopeptidase dimerisation domain"/>
    <property type="match status" value="1"/>
</dbReference>
<dbReference type="Pfam" id="PF07687">
    <property type="entry name" value="M20_dimer"/>
    <property type="match status" value="1"/>
</dbReference>
<evidence type="ECO:0000313" key="6">
    <source>
        <dbReference type="Proteomes" id="UP000536179"/>
    </source>
</evidence>
<dbReference type="AlphaFoldDB" id="A0A7W5H3K9"/>
<protein>
    <submittedName>
        <fullName evidence="5">Succinyl-diaminopimelate desuccinylase</fullName>
        <ecNumber evidence="5">3.5.1.18</ecNumber>
    </submittedName>
</protein>
<gene>
    <name evidence="5" type="ORF">FHS27_000193</name>
</gene>
<dbReference type="Proteomes" id="UP000536179">
    <property type="component" value="Unassembled WGS sequence"/>
</dbReference>
<keyword evidence="6" id="KW-1185">Reference proteome</keyword>
<evidence type="ECO:0000259" key="4">
    <source>
        <dbReference type="Pfam" id="PF07687"/>
    </source>
</evidence>
<dbReference type="EC" id="3.5.1.18" evidence="5"/>
<dbReference type="GO" id="GO:0009014">
    <property type="term" value="F:succinyl-diaminopimelate desuccinylase activity"/>
    <property type="evidence" value="ECO:0007669"/>
    <property type="project" value="UniProtKB-EC"/>
</dbReference>
<dbReference type="PANTHER" id="PTHR43808">
    <property type="entry name" value="ACETYLORNITHINE DEACETYLASE"/>
    <property type="match status" value="1"/>
</dbReference>
<keyword evidence="3" id="KW-0170">Cobalt</keyword>
<dbReference type="SUPFAM" id="SSF53187">
    <property type="entry name" value="Zn-dependent exopeptidases"/>
    <property type="match status" value="1"/>
</dbReference>
<dbReference type="GO" id="GO:0046872">
    <property type="term" value="F:metal ion binding"/>
    <property type="evidence" value="ECO:0007669"/>
    <property type="project" value="UniProtKB-KW"/>
</dbReference>
<dbReference type="GO" id="GO:0008777">
    <property type="term" value="F:acetylornithine deacetylase activity"/>
    <property type="evidence" value="ECO:0007669"/>
    <property type="project" value="TreeGrafter"/>
</dbReference>
<dbReference type="InterPro" id="IPR011650">
    <property type="entry name" value="Peptidase_M20_dimer"/>
</dbReference>
<evidence type="ECO:0000256" key="3">
    <source>
        <dbReference type="ARBA" id="ARBA00023285"/>
    </source>
</evidence>
<dbReference type="Gene3D" id="3.40.630.10">
    <property type="entry name" value="Zn peptidases"/>
    <property type="match status" value="1"/>
</dbReference>
<evidence type="ECO:0000313" key="5">
    <source>
        <dbReference type="EMBL" id="MBB3204429.1"/>
    </source>
</evidence>
<dbReference type="InterPro" id="IPR050072">
    <property type="entry name" value="Peptidase_M20A"/>
</dbReference>
<keyword evidence="1" id="KW-0479">Metal-binding</keyword>
<dbReference type="PANTHER" id="PTHR43808:SF31">
    <property type="entry name" value="N-ACETYL-L-CITRULLINE DEACETYLASE"/>
    <property type="match status" value="1"/>
</dbReference>
<name>A0A7W5H3K9_9BACT</name>
<keyword evidence="2 5" id="KW-0378">Hydrolase</keyword>
<dbReference type="RefSeq" id="WP_246418967.1">
    <property type="nucleotide sequence ID" value="NZ_JACHXU010000001.1"/>
</dbReference>
<evidence type="ECO:0000256" key="2">
    <source>
        <dbReference type="ARBA" id="ARBA00022801"/>
    </source>
</evidence>
<dbReference type="Gene3D" id="3.30.70.360">
    <property type="match status" value="1"/>
</dbReference>
<sequence length="380" mass="42178">MSSTNDHESLKSRLTSLTRDMILIASTESRPEERTRCFEFLRHHLDATEGLRLDSYERNGHQSLVVRPHGCDSPDVLLCGHLDVIEHSEPDGYHSHVEDGRIYGPGSGDMKGQIAIMVELMRALHRHHPGASVGLAVTSDEERGGADGVRFLVDDVGLRCGVAIIPDGGSLCDITVEEKGVIHARITQAGREAHGARPWLGENAIERLMLRLTRLGNHFATYWPSEPIDEQVNHWFPTCSITLCETENTTVNRIPSRASAVVDIRFPPPHDVASMLEEVTEILGPGCTLETLMTAEPTHLAPDPLFSEATKEITGKDVAMVRASGGSDGRFFRDHGIPVNLSRPLVGNLHSIDEWIDIESMVTYYRICKRYITNRLSLDR</sequence>
<dbReference type="EMBL" id="JACHXU010000001">
    <property type="protein sequence ID" value="MBB3204429.1"/>
    <property type="molecule type" value="Genomic_DNA"/>
</dbReference>
<proteinExistence type="predicted"/>
<accession>A0A7W5H3K9</accession>
<dbReference type="GO" id="GO:0006526">
    <property type="term" value="P:L-arginine biosynthetic process"/>
    <property type="evidence" value="ECO:0007669"/>
    <property type="project" value="TreeGrafter"/>
</dbReference>
<organism evidence="5 6">
    <name type="scientific">Aporhodopirellula rubra</name>
    <dbReference type="NCBI Taxonomy" id="980271"/>
    <lineage>
        <taxon>Bacteria</taxon>
        <taxon>Pseudomonadati</taxon>
        <taxon>Planctomycetota</taxon>
        <taxon>Planctomycetia</taxon>
        <taxon>Pirellulales</taxon>
        <taxon>Pirellulaceae</taxon>
        <taxon>Aporhodopirellula</taxon>
    </lineage>
</organism>
<reference evidence="5 6" key="1">
    <citation type="submission" date="2020-08" db="EMBL/GenBank/DDBJ databases">
        <title>Genomic Encyclopedia of Type Strains, Phase III (KMG-III): the genomes of soil and plant-associated and newly described type strains.</title>
        <authorList>
            <person name="Whitman W."/>
        </authorList>
    </citation>
    <scope>NUCLEOTIDE SEQUENCE [LARGE SCALE GENOMIC DNA]</scope>
    <source>
        <strain evidence="5 6">CECT 8075</strain>
    </source>
</reference>
<feature type="domain" description="Peptidase M20 dimerisation" evidence="4">
    <location>
        <begin position="176"/>
        <end position="284"/>
    </location>
</feature>
<dbReference type="InterPro" id="IPR002933">
    <property type="entry name" value="Peptidase_M20"/>
</dbReference>
<evidence type="ECO:0000256" key="1">
    <source>
        <dbReference type="ARBA" id="ARBA00022723"/>
    </source>
</evidence>
<comment type="caution">
    <text evidence="5">The sequence shown here is derived from an EMBL/GenBank/DDBJ whole genome shotgun (WGS) entry which is preliminary data.</text>
</comment>